<dbReference type="PRINTS" id="PR02064">
    <property type="entry name" value="DONSON"/>
</dbReference>
<keyword evidence="3" id="KW-0539">Nucleus</keyword>
<evidence type="ECO:0000256" key="5">
    <source>
        <dbReference type="SAM" id="MobiDB-lite"/>
    </source>
</evidence>
<dbReference type="Gramene" id="KCW90404">
    <property type="protein sequence ID" value="KCW90404"/>
    <property type="gene ID" value="EUGRSUZ_A02543"/>
</dbReference>
<accession>A0A059DIW2</accession>
<dbReference type="AlphaFoldDB" id="A0A059DIW2"/>
<comment type="subcellular location">
    <subcellularLocation>
        <location evidence="1">Nucleus</location>
    </subcellularLocation>
</comment>
<name>A0A059DIW2_EUCGR</name>
<dbReference type="PANTHER" id="PTHR12972:SF0">
    <property type="entry name" value="PROTEIN DOWNSTREAM NEIGHBOR OF SON"/>
    <property type="match status" value="1"/>
</dbReference>
<keyword evidence="2" id="KW-0217">Developmental protein</keyword>
<reference evidence="6" key="1">
    <citation type="submission" date="2013-07" db="EMBL/GenBank/DDBJ databases">
        <title>The genome of Eucalyptus grandis.</title>
        <authorList>
            <person name="Schmutz J."/>
            <person name="Hayes R."/>
            <person name="Myburg A."/>
            <person name="Tuskan G."/>
            <person name="Grattapaglia D."/>
            <person name="Rokhsar D.S."/>
        </authorList>
    </citation>
    <scope>NUCLEOTIDE SEQUENCE</scope>
    <source>
        <tissue evidence="6">Leaf extractions</tissue>
    </source>
</reference>
<feature type="region of interest" description="Disordered" evidence="5">
    <location>
        <begin position="1"/>
        <end position="46"/>
    </location>
</feature>
<protein>
    <recommendedName>
        <fullName evidence="7">Donson</fullName>
    </recommendedName>
</protein>
<dbReference type="EMBL" id="KK198753">
    <property type="protein sequence ID" value="KCW90404.1"/>
    <property type="molecule type" value="Genomic_DNA"/>
</dbReference>
<dbReference type="OMA" id="YSMPLCH"/>
<comment type="similarity">
    <text evidence="4">Belongs to the DONSON family.</text>
</comment>
<dbReference type="PANTHER" id="PTHR12972">
    <property type="entry name" value="DOWNSTREAM NEIGHBOR OF SON"/>
    <property type="match status" value="1"/>
</dbReference>
<dbReference type="InParanoid" id="A0A059DIW2"/>
<dbReference type="GO" id="GO:0033260">
    <property type="term" value="P:nuclear DNA replication"/>
    <property type="evidence" value="ECO:0000318"/>
    <property type="project" value="GO_Central"/>
</dbReference>
<organism evidence="6">
    <name type="scientific">Eucalyptus grandis</name>
    <name type="common">Flooded gum</name>
    <dbReference type="NCBI Taxonomy" id="71139"/>
    <lineage>
        <taxon>Eukaryota</taxon>
        <taxon>Viridiplantae</taxon>
        <taxon>Streptophyta</taxon>
        <taxon>Embryophyta</taxon>
        <taxon>Tracheophyta</taxon>
        <taxon>Spermatophyta</taxon>
        <taxon>Magnoliopsida</taxon>
        <taxon>eudicotyledons</taxon>
        <taxon>Gunneridae</taxon>
        <taxon>Pentapetalae</taxon>
        <taxon>rosids</taxon>
        <taxon>malvids</taxon>
        <taxon>Myrtales</taxon>
        <taxon>Myrtaceae</taxon>
        <taxon>Myrtoideae</taxon>
        <taxon>Eucalypteae</taxon>
        <taxon>Eucalyptus</taxon>
    </lineage>
</organism>
<proteinExistence type="inferred from homology"/>
<dbReference type="InterPro" id="IPR024861">
    <property type="entry name" value="Donson"/>
</dbReference>
<dbReference type="OrthoDB" id="534063at2759"/>
<dbReference type="GO" id="GO:0005634">
    <property type="term" value="C:nucleus"/>
    <property type="evidence" value="ECO:0000318"/>
    <property type="project" value="GO_Central"/>
</dbReference>
<evidence type="ECO:0000256" key="1">
    <source>
        <dbReference type="ARBA" id="ARBA00004123"/>
    </source>
</evidence>
<feature type="compositionally biased region" description="Gly residues" evidence="5">
    <location>
        <begin position="18"/>
        <end position="31"/>
    </location>
</feature>
<evidence type="ECO:0008006" key="7">
    <source>
        <dbReference type="Google" id="ProtNLM"/>
    </source>
</evidence>
<dbReference type="KEGG" id="egr:104446598"/>
<gene>
    <name evidence="6" type="ORF">EUGRSUZ_A02543</name>
</gene>
<sequence>MATVAGPGSFPPDEFHSGGCGGGGGGGGGAPKIGAKLRRKTPSELRGEQLKRVNAIELVDESAAPLLDSLNNNAGTNDGLKKPEAFKLPRFIDTRVNEVYPAKKSRFKMSSLKENVKQETSTVEQSNAMKNLAALSDMATRSKQHLQCPEDSVCSLKVAENHGVQTQSTLERCNQSRFRTVAEISSSSEKLSGLANIDMDKALKGLAAREPSSHLPDDCSENFTSTSAYLGNFCSQFNILGQKAPLDFTLKTVMRIATSSSVNWIYRLITNGSYNSIPNHTSLCACNEGQRTSHCSRTHMASTGFCSTTLNSWIYPQSTLPLSLMSVLTSPTAEKVEMDFLKKRQLSWEESFRSLYYLFRKNLCSIFYVCTSQFVVMFTADGDSGRSKRTCSAYVSRSTRGLRSLLREHDLCFSMPLCHSKVEQLATEDLVELSEIEKHNLGQTRRPSSLSDIDNTPQSLLAFTGNKDVHGLYDLLLNYRSFLTFLTGVDVPVLYSPIPFQNGAVSVPEVRCMEMRPANCIADSIKEDGSLGGDFTAGLRYTLEITDAYIPPWIICNICTLLGSQGRFEASFVTESASIGLNAVLGTIFGKSDSEAMASEVLEKANPFGISEATVTPHLHLGLLKSLKYCNDSYTASVSPA</sequence>
<evidence type="ECO:0000256" key="2">
    <source>
        <dbReference type="ARBA" id="ARBA00022473"/>
    </source>
</evidence>
<evidence type="ECO:0000256" key="4">
    <source>
        <dbReference type="ARBA" id="ARBA00025806"/>
    </source>
</evidence>
<dbReference type="STRING" id="71139.A0A059DIW2"/>
<evidence type="ECO:0000256" key="3">
    <source>
        <dbReference type="ARBA" id="ARBA00023242"/>
    </source>
</evidence>
<evidence type="ECO:0000313" key="6">
    <source>
        <dbReference type="EMBL" id="KCW90404.1"/>
    </source>
</evidence>
<dbReference type="eggNOG" id="ENOG502QV9V">
    <property type="taxonomic scope" value="Eukaryota"/>
</dbReference>